<dbReference type="EMBL" id="MU404351">
    <property type="protein sequence ID" value="KAI1617063.1"/>
    <property type="molecule type" value="Genomic_DNA"/>
</dbReference>
<proteinExistence type="predicted"/>
<name>A0AAN6IGV4_9EURO</name>
<gene>
    <name evidence="2" type="ORF">EDD36DRAFT_153167</name>
</gene>
<sequence length="1160" mass="126003">MVSARTLPTIITHGPTALLVVISTAWKQVDFHCRTLVPWSRLRHGPAPAWDPLLLDYVSPILPMVLINAAKNHDWAVLAGAIGDLLLSIVTVFSTGLLVLTPTPMSRSVSNLIVSSRFIGTNYTIGPGAIDTELMRYYGIQQRGLEYQYGTTESVAYDTLDFQSLVPDSVVTSTVNGVFPFLNCEIVVPEIVGDNFTWFNDGAYVNGDELMLRLTLNPTNCPPLSSYYSCLALDCPTGQSISSHQLWNTPYSYHHPQPLDDLDPCANLYQLTITNLNFQRVPGHPVNTSAAWNVTMSGAVRIVCAPGYTVDTVNVTVNTANPTSKGGVSTTGPLHRIADVLPGFSYYNLTQDFTNEVYVNSLPEQENAPFIDDFARLLVILNGGFANTMLNATVLKSTAEEAFKGVAVQLADTYLRKADNGTTTANLAYQAQRLQIRLVSVWAMGMGFILLAVSAAAILIWRVRNAVSCNPNSIGSHVTILAASPTLRRLLEGAGAYSTPLVRNRLRSSMARSRITNNDGNPELCIEIDVPDGSHDNPLDDSGDVSWWKPLSISIWFMTFAIILPVAIIVALEALQRRSNANGGLVNMSPISTIDHSIPSLLGSAILTSIAMLYGAINFTAFTLAPYQTLARGSAPTKRTLLGTSLGDLPLQSTVRATRDRHASAALASLAAIFGSLLTIISSGLYTIENTQFAVAVNISTSDKFVPSFTTSTDDAAGAIFELIEQNNASYPALTYDELAFPGLDLSTLGAEAVSQLTDPSQQVILLADIWAMRASLNCTLVPRNTMQKTTRQYGSADSGPGCFESQIFFNASLPPSCPHFLNGDNQTATDIPFSYSVQHNCLNHTVVGIFVQNVLNNEAGMVNGVSLGPEGSFLGAASNPPECPSLAFLSGYFVENSTSTENFTAMTCIQGLEQARTNTTFVISEGSILVKSKPVVDESSSRWLVSFNSTYWFTKVNTFASFNNRSSGTLSEDSFYSQVKYGPDGIPAEDLTGPSNNQRFMDATLHIYRRYWAQLINATMRQDLQDDEAASCPGTVLNINKLRLKQNATSKLILQIFLGIMLVCGIFVYGQRNMHHVLPQCPWSIAGTMILLAYSEMIERKIVPPGAEFMNDEALAKVFVGYMFSLGWWDTGMKTGDSPRRRFGIDIGKADASTKSGPL</sequence>
<dbReference type="Pfam" id="PF11915">
    <property type="entry name" value="DUF3433"/>
    <property type="match status" value="2"/>
</dbReference>
<feature type="transmembrane region" description="Helical" evidence="1">
    <location>
        <begin position="439"/>
        <end position="461"/>
    </location>
</feature>
<dbReference type="InterPro" id="IPR021840">
    <property type="entry name" value="DUF3433"/>
</dbReference>
<feature type="transmembrane region" description="Helical" evidence="1">
    <location>
        <begin position="75"/>
        <end position="100"/>
    </location>
</feature>
<evidence type="ECO:0000256" key="1">
    <source>
        <dbReference type="SAM" id="Phobius"/>
    </source>
</evidence>
<protein>
    <submittedName>
        <fullName evidence="2">Uncharacterized protein</fullName>
    </submittedName>
</protein>
<keyword evidence="3" id="KW-1185">Reference proteome</keyword>
<organism evidence="2 3">
    <name type="scientific">Exophiala viscosa</name>
    <dbReference type="NCBI Taxonomy" id="2486360"/>
    <lineage>
        <taxon>Eukaryota</taxon>
        <taxon>Fungi</taxon>
        <taxon>Dikarya</taxon>
        <taxon>Ascomycota</taxon>
        <taxon>Pezizomycotina</taxon>
        <taxon>Eurotiomycetes</taxon>
        <taxon>Chaetothyriomycetidae</taxon>
        <taxon>Chaetothyriales</taxon>
        <taxon>Herpotrichiellaceae</taxon>
        <taxon>Exophiala</taxon>
    </lineage>
</organism>
<feature type="transmembrane region" description="Helical" evidence="1">
    <location>
        <begin position="553"/>
        <end position="572"/>
    </location>
</feature>
<keyword evidence="1" id="KW-1133">Transmembrane helix</keyword>
<keyword evidence="1" id="KW-0812">Transmembrane</keyword>
<dbReference type="AlphaFoldDB" id="A0AAN6IGV4"/>
<evidence type="ECO:0000313" key="2">
    <source>
        <dbReference type="EMBL" id="KAI1617063.1"/>
    </source>
</evidence>
<reference evidence="2" key="1">
    <citation type="journal article" date="2022" name="bioRxiv">
        <title>Deciphering the potential niche of two novel black yeast fungi from a biological soil crust based on their genomes, phenotypes, and melanin regulation.</title>
        <authorList>
            <consortium name="DOE Joint Genome Institute"/>
            <person name="Carr E.C."/>
            <person name="Barton Q."/>
            <person name="Grambo S."/>
            <person name="Sullivan M."/>
            <person name="Renfro C.M."/>
            <person name="Kuo A."/>
            <person name="Pangilinan J."/>
            <person name="Lipzen A."/>
            <person name="Keymanesh K."/>
            <person name="Savage E."/>
            <person name="Barry K."/>
            <person name="Grigoriev I.V."/>
            <person name="Riekhof W.R."/>
            <person name="Harris S.S."/>
        </authorList>
    </citation>
    <scope>NUCLEOTIDE SEQUENCE</scope>
    <source>
        <strain evidence="2">JF 03-4F</strain>
    </source>
</reference>
<evidence type="ECO:0000313" key="3">
    <source>
        <dbReference type="Proteomes" id="UP001203852"/>
    </source>
</evidence>
<dbReference type="Proteomes" id="UP001203852">
    <property type="component" value="Unassembled WGS sequence"/>
</dbReference>
<accession>A0AAN6IGV4</accession>
<feature type="transmembrane region" description="Helical" evidence="1">
    <location>
        <begin position="1053"/>
        <end position="1071"/>
    </location>
</feature>
<feature type="transmembrane region" description="Helical" evidence="1">
    <location>
        <begin position="665"/>
        <end position="688"/>
    </location>
</feature>
<keyword evidence="1" id="KW-0472">Membrane</keyword>
<comment type="caution">
    <text evidence="2">The sequence shown here is derived from an EMBL/GenBank/DDBJ whole genome shotgun (WGS) entry which is preliminary data.</text>
</comment>
<dbReference type="PANTHER" id="PTHR37544:SF3">
    <property type="entry name" value="SPRAY"/>
    <property type="match status" value="1"/>
</dbReference>
<dbReference type="PANTHER" id="PTHR37544">
    <property type="entry name" value="SPRAY-RELATED"/>
    <property type="match status" value="1"/>
</dbReference>